<dbReference type="Proteomes" id="UP000245647">
    <property type="component" value="Unassembled WGS sequence"/>
</dbReference>
<feature type="transmembrane region" description="Helical" evidence="1">
    <location>
        <begin position="145"/>
        <end position="167"/>
    </location>
</feature>
<feature type="transmembrane region" description="Helical" evidence="1">
    <location>
        <begin position="118"/>
        <end position="139"/>
    </location>
</feature>
<comment type="caution">
    <text evidence="2">The sequence shown here is derived from an EMBL/GenBank/DDBJ whole genome shotgun (WGS) entry which is preliminary data.</text>
</comment>
<sequence>MTQLVSQHPHELTISSGKAHLYSFLLFLPFALVSILAWCSVWGTDIAGRYKAEMPSGIEGVVVVLVVMIAGTAIHELIHGLTWSLFTGKGLGSIRFGFSLKSLVPYCHCQEPLKVREYITGAIMPGVVIGIIPLIVAIAAGNIAWFSFGLFFTFAAGGDMLIISLLVKQPSEAGVQDHPEKIGCCIYKSQV</sequence>
<dbReference type="OrthoDB" id="9789112at2"/>
<evidence type="ECO:0000313" key="3">
    <source>
        <dbReference type="Proteomes" id="UP000245647"/>
    </source>
</evidence>
<dbReference type="Pfam" id="PF11667">
    <property type="entry name" value="DUF3267"/>
    <property type="match status" value="1"/>
</dbReference>
<feature type="transmembrane region" description="Helical" evidence="1">
    <location>
        <begin position="56"/>
        <end position="74"/>
    </location>
</feature>
<gene>
    <name evidence="2" type="ORF">DDR33_04200</name>
</gene>
<keyword evidence="1" id="KW-1133">Transmembrane helix</keyword>
<feature type="transmembrane region" description="Helical" evidence="1">
    <location>
        <begin position="20"/>
        <end position="44"/>
    </location>
</feature>
<proteinExistence type="predicted"/>
<reference evidence="2 3" key="1">
    <citation type="submission" date="2018-04" db="EMBL/GenBank/DDBJ databases">
        <title>Pedobacter chongqingensis sp. nov., isolated from a rottenly hemp rope.</title>
        <authorList>
            <person name="Cai Y."/>
        </authorList>
    </citation>
    <scope>NUCLEOTIDE SEQUENCE [LARGE SCALE GENOMIC DNA]</scope>
    <source>
        <strain evidence="2 3">FJ4-8</strain>
    </source>
</reference>
<evidence type="ECO:0000313" key="2">
    <source>
        <dbReference type="EMBL" id="PWG82220.1"/>
    </source>
</evidence>
<keyword evidence="1" id="KW-0812">Transmembrane</keyword>
<dbReference type="RefSeq" id="WP_109414499.1">
    <property type="nucleotide sequence ID" value="NZ_QEAS01000002.1"/>
</dbReference>
<organism evidence="2 3">
    <name type="scientific">Pararcticibacter amylolyticus</name>
    <dbReference type="NCBI Taxonomy" id="2173175"/>
    <lineage>
        <taxon>Bacteria</taxon>
        <taxon>Pseudomonadati</taxon>
        <taxon>Bacteroidota</taxon>
        <taxon>Sphingobacteriia</taxon>
        <taxon>Sphingobacteriales</taxon>
        <taxon>Sphingobacteriaceae</taxon>
        <taxon>Pararcticibacter</taxon>
    </lineage>
</organism>
<keyword evidence="3" id="KW-1185">Reference proteome</keyword>
<name>A0A2U2PLE5_9SPHI</name>
<accession>A0A2U2PLE5</accession>
<dbReference type="InterPro" id="IPR021683">
    <property type="entry name" value="DUF3267"/>
</dbReference>
<dbReference type="AlphaFoldDB" id="A0A2U2PLE5"/>
<dbReference type="EMBL" id="QEAS01000002">
    <property type="protein sequence ID" value="PWG82220.1"/>
    <property type="molecule type" value="Genomic_DNA"/>
</dbReference>
<keyword evidence="1" id="KW-0472">Membrane</keyword>
<evidence type="ECO:0000256" key="1">
    <source>
        <dbReference type="SAM" id="Phobius"/>
    </source>
</evidence>
<protein>
    <submittedName>
        <fullName evidence="2">DUF3267 domain-containing protein</fullName>
    </submittedName>
</protein>